<evidence type="ECO:0000256" key="2">
    <source>
        <dbReference type="ARBA" id="ARBA00007376"/>
    </source>
</evidence>
<dbReference type="Proteomes" id="UP000515203">
    <property type="component" value="Unplaced"/>
</dbReference>
<keyword evidence="9 13" id="KW-0675">Receptor</keyword>
<protein>
    <recommendedName>
        <fullName evidence="13">Taste receptor type 2</fullName>
    </recommendedName>
</protein>
<evidence type="ECO:0000256" key="10">
    <source>
        <dbReference type="ARBA" id="ARBA00023180"/>
    </source>
</evidence>
<feature type="transmembrane region" description="Helical" evidence="14">
    <location>
        <begin position="230"/>
        <end position="253"/>
    </location>
</feature>
<evidence type="ECO:0000256" key="13">
    <source>
        <dbReference type="RuleBase" id="RU004424"/>
    </source>
</evidence>
<dbReference type="PANTHER" id="PTHR11394">
    <property type="entry name" value="TASTE RECEPTOR TYPE 2"/>
    <property type="match status" value="1"/>
</dbReference>
<dbReference type="Gene3D" id="1.20.1070.10">
    <property type="entry name" value="Rhodopsin 7-helix transmembrane proteins"/>
    <property type="match status" value="1"/>
</dbReference>
<evidence type="ECO:0000313" key="16">
    <source>
        <dbReference type="RefSeq" id="XP_004626245.1"/>
    </source>
</evidence>
<feature type="transmembrane region" description="Helical" evidence="14">
    <location>
        <begin position="259"/>
        <end position="280"/>
    </location>
</feature>
<evidence type="ECO:0000256" key="14">
    <source>
        <dbReference type="SAM" id="Phobius"/>
    </source>
</evidence>
<dbReference type="CDD" id="cd15019">
    <property type="entry name" value="7tm_TAS2R14-like"/>
    <property type="match status" value="1"/>
</dbReference>
<keyword evidence="6 14" id="KW-1133">Transmembrane helix</keyword>
<evidence type="ECO:0000256" key="11">
    <source>
        <dbReference type="ARBA" id="ARBA00023224"/>
    </source>
</evidence>
<name>A0A6P3EXY1_OCTDE</name>
<dbReference type="GeneID" id="101582372"/>
<evidence type="ECO:0000256" key="5">
    <source>
        <dbReference type="ARBA" id="ARBA00022692"/>
    </source>
</evidence>
<dbReference type="InterPro" id="IPR007960">
    <property type="entry name" value="TAS2R"/>
</dbReference>
<reference evidence="16" key="1">
    <citation type="submission" date="2025-08" db="UniProtKB">
        <authorList>
            <consortium name="RefSeq"/>
        </authorList>
    </citation>
    <scope>IDENTIFICATION</scope>
</reference>
<keyword evidence="11 13" id="KW-0807">Transducer</keyword>
<keyword evidence="15" id="KW-1185">Reference proteome</keyword>
<evidence type="ECO:0000256" key="9">
    <source>
        <dbReference type="ARBA" id="ARBA00023170"/>
    </source>
</evidence>
<dbReference type="PANTHER" id="PTHR11394:SF23">
    <property type="entry name" value="TASTE RECEPTOR TYPE 2 MEMBER 14"/>
    <property type="match status" value="1"/>
</dbReference>
<organism evidence="15 16">
    <name type="scientific">Octodon degus</name>
    <name type="common">Degu</name>
    <name type="synonym">Sciurus degus</name>
    <dbReference type="NCBI Taxonomy" id="10160"/>
    <lineage>
        <taxon>Eukaryota</taxon>
        <taxon>Metazoa</taxon>
        <taxon>Chordata</taxon>
        <taxon>Craniata</taxon>
        <taxon>Vertebrata</taxon>
        <taxon>Euteleostomi</taxon>
        <taxon>Mammalia</taxon>
        <taxon>Eutheria</taxon>
        <taxon>Euarchontoglires</taxon>
        <taxon>Glires</taxon>
        <taxon>Rodentia</taxon>
        <taxon>Hystricomorpha</taxon>
        <taxon>Octodontidae</taxon>
        <taxon>Octodon</taxon>
    </lineage>
</organism>
<dbReference type="InParanoid" id="A0A6P3EXY1"/>
<proteinExistence type="inferred from homology"/>
<comment type="subcellular location">
    <subcellularLocation>
        <location evidence="1 13">Membrane</location>
        <topology evidence="1 13">Multi-pass membrane protein</topology>
    </subcellularLocation>
</comment>
<feature type="transmembrane region" description="Helical" evidence="14">
    <location>
        <begin position="51"/>
        <end position="72"/>
    </location>
</feature>
<feature type="transmembrane region" description="Helical" evidence="14">
    <location>
        <begin position="84"/>
        <end position="109"/>
    </location>
</feature>
<dbReference type="FunCoup" id="A0A6P3EXY1">
    <property type="interactions" value="212"/>
</dbReference>
<feature type="transmembrane region" description="Helical" evidence="14">
    <location>
        <begin position="129"/>
        <end position="154"/>
    </location>
</feature>
<feature type="transmembrane region" description="Helical" evidence="14">
    <location>
        <begin position="6"/>
        <end position="30"/>
    </location>
</feature>
<dbReference type="OrthoDB" id="8876749at2759"/>
<evidence type="ECO:0000256" key="6">
    <source>
        <dbReference type="ARBA" id="ARBA00022989"/>
    </source>
</evidence>
<keyword evidence="7 13" id="KW-0297">G-protein coupled receptor</keyword>
<evidence type="ECO:0000256" key="3">
    <source>
        <dbReference type="ARBA" id="ARBA00022480"/>
    </source>
</evidence>
<gene>
    <name evidence="16" type="primary">LOC101582372</name>
</gene>
<evidence type="ECO:0000313" key="15">
    <source>
        <dbReference type="Proteomes" id="UP000515203"/>
    </source>
</evidence>
<dbReference type="GO" id="GO:0033038">
    <property type="term" value="F:bitter taste receptor activity"/>
    <property type="evidence" value="ECO:0007669"/>
    <property type="project" value="InterPro"/>
</dbReference>
<feature type="transmembrane region" description="Helical" evidence="14">
    <location>
        <begin position="178"/>
        <end position="209"/>
    </location>
</feature>
<keyword evidence="3 13" id="KW-0919">Taste</keyword>
<evidence type="ECO:0000256" key="1">
    <source>
        <dbReference type="ARBA" id="ARBA00004141"/>
    </source>
</evidence>
<keyword evidence="5 13" id="KW-0812">Transmembrane</keyword>
<dbReference type="SUPFAM" id="SSF81321">
    <property type="entry name" value="Family A G protein-coupled receptor-like"/>
    <property type="match status" value="1"/>
</dbReference>
<accession>A0A6P3EXY1</accession>
<evidence type="ECO:0000256" key="12">
    <source>
        <dbReference type="RuleBase" id="RU004423"/>
    </source>
</evidence>
<dbReference type="GO" id="GO:0016020">
    <property type="term" value="C:membrane"/>
    <property type="evidence" value="ECO:0007669"/>
    <property type="project" value="UniProtKB-SubCell"/>
</dbReference>
<keyword evidence="4 13" id="KW-0716">Sensory transduction</keyword>
<sequence>MESVVQSIFVLIFTVEFIMGNLGNGFIILVNYMDMINSRKISAADHLLSALAISRIGLLWLVFTSWCIHVFYPDFFINLVMVRVVYTTWIVTFHFNAWLATCLSIFYCLKIANFSNSIFHYFKWRVKKVVSITLVLSFAVLFLNLLQSNIYMSILADEYKRSMSYNFSSRYLPEFSKLLFFSNIMFTFIAFALSLVIFLLIICSLWKHLKRMKHSLRESRDINISAHIKALQAVVAFLVLYMTFFLSLLAQLWKHTFPALIFSYTAQIAFPSVHSFVLVLGSSKLKLATLSLLRSLRCESKDAESSG</sequence>
<dbReference type="GO" id="GO:0004930">
    <property type="term" value="F:G protein-coupled receptor activity"/>
    <property type="evidence" value="ECO:0007669"/>
    <property type="project" value="UniProtKB-KW"/>
</dbReference>
<dbReference type="RefSeq" id="XP_004626245.1">
    <property type="nucleotide sequence ID" value="XM_004626188.1"/>
</dbReference>
<keyword evidence="10" id="KW-0325">Glycoprotein</keyword>
<evidence type="ECO:0000256" key="4">
    <source>
        <dbReference type="ARBA" id="ARBA00022606"/>
    </source>
</evidence>
<dbReference type="Pfam" id="PF05296">
    <property type="entry name" value="TAS2R"/>
    <property type="match status" value="1"/>
</dbReference>
<dbReference type="AlphaFoldDB" id="A0A6P3EXY1"/>
<dbReference type="FunFam" id="1.20.1070.10:FF:000042">
    <property type="entry name" value="Taste receptor type 2 member 7"/>
    <property type="match status" value="1"/>
</dbReference>
<comment type="similarity">
    <text evidence="2 12">Belongs to the G-protein coupled receptor T2R family.</text>
</comment>
<evidence type="ECO:0000256" key="7">
    <source>
        <dbReference type="ARBA" id="ARBA00023040"/>
    </source>
</evidence>
<evidence type="ECO:0000256" key="8">
    <source>
        <dbReference type="ARBA" id="ARBA00023136"/>
    </source>
</evidence>
<keyword evidence="8 13" id="KW-0472">Membrane</keyword>